<proteinExistence type="predicted"/>
<gene>
    <name evidence="1" type="ORF">Q4Q39_05705</name>
</gene>
<protein>
    <recommendedName>
        <fullName evidence="3">Lipoprotein</fullName>
    </recommendedName>
</protein>
<evidence type="ECO:0000313" key="2">
    <source>
        <dbReference type="Proteomes" id="UP001176891"/>
    </source>
</evidence>
<evidence type="ECO:0008006" key="3">
    <source>
        <dbReference type="Google" id="ProtNLM"/>
    </source>
</evidence>
<reference evidence="1" key="1">
    <citation type="submission" date="2023-07" db="EMBL/GenBank/DDBJ databases">
        <title>Two novel species in the genus Flavivirga.</title>
        <authorList>
            <person name="Kwon K."/>
        </authorList>
    </citation>
    <scope>NUCLEOTIDE SEQUENCE</scope>
    <source>
        <strain evidence="1">KACC 14157</strain>
    </source>
</reference>
<evidence type="ECO:0000313" key="1">
    <source>
        <dbReference type="EMBL" id="MDO5986898.1"/>
    </source>
</evidence>
<organism evidence="1 2">
    <name type="scientific">Flavivirga amylovorans</name>
    <dbReference type="NCBI Taxonomy" id="870486"/>
    <lineage>
        <taxon>Bacteria</taxon>
        <taxon>Pseudomonadati</taxon>
        <taxon>Bacteroidota</taxon>
        <taxon>Flavobacteriia</taxon>
        <taxon>Flavobacteriales</taxon>
        <taxon>Flavobacteriaceae</taxon>
        <taxon>Flavivirga</taxon>
    </lineage>
</organism>
<keyword evidence="2" id="KW-1185">Reference proteome</keyword>
<accession>A0ABT8WYY4</accession>
<comment type="caution">
    <text evidence="1">The sequence shown here is derived from an EMBL/GenBank/DDBJ whole genome shotgun (WGS) entry which is preliminary data.</text>
</comment>
<sequence length="200" mass="23732">MKIQVLTILFLAFMSCKNVTEKETEEVQIVVDSTELIIKTDEKQNGKSKSKLKFEKISETIKSTFKIENLELKEMYKPLKDEYFTLIDSNKVKTFKRYSEFLIIEFENPSDSQNEFNKIKTVAEKSLKDKKELFDYYGIFWKGGISFNQTDKWIIAHFLSCSMYPKDYEIDKQFTTDLEKVAFEVDWIRSYCGWGKMELK</sequence>
<dbReference type="RefSeq" id="WP_303281434.1">
    <property type="nucleotide sequence ID" value="NZ_BAABCZ010000005.1"/>
</dbReference>
<dbReference type="EMBL" id="JAUOEM010000002">
    <property type="protein sequence ID" value="MDO5986898.1"/>
    <property type="molecule type" value="Genomic_DNA"/>
</dbReference>
<dbReference type="PROSITE" id="PS51257">
    <property type="entry name" value="PROKAR_LIPOPROTEIN"/>
    <property type="match status" value="1"/>
</dbReference>
<name>A0ABT8WYY4_9FLAO</name>
<dbReference type="Proteomes" id="UP001176891">
    <property type="component" value="Unassembled WGS sequence"/>
</dbReference>